<dbReference type="EMBL" id="MT141427">
    <property type="protein sequence ID" value="QJA60988.1"/>
    <property type="molecule type" value="Genomic_DNA"/>
</dbReference>
<gene>
    <name evidence="2" type="ORF">MM415A00400_0027</name>
    <name evidence="1" type="ORF">MM415B01011_0023</name>
</gene>
<dbReference type="AlphaFoldDB" id="A0A6M3IUP8"/>
<accession>A0A6M3IUP8</accession>
<dbReference type="EMBL" id="MT142490">
    <property type="protein sequence ID" value="QJA82554.1"/>
    <property type="molecule type" value="Genomic_DNA"/>
</dbReference>
<organism evidence="1">
    <name type="scientific">viral metagenome</name>
    <dbReference type="NCBI Taxonomy" id="1070528"/>
    <lineage>
        <taxon>unclassified sequences</taxon>
        <taxon>metagenomes</taxon>
        <taxon>organismal metagenomes</taxon>
    </lineage>
</organism>
<evidence type="ECO:0000313" key="1">
    <source>
        <dbReference type="EMBL" id="QJA60988.1"/>
    </source>
</evidence>
<proteinExistence type="predicted"/>
<sequence length="145" mass="15604">MAIVAVRNGLVKTIQDYGKWSASQISTCDFGIAENCASSVILAPGGGTSIDALTMMQANVRDKRVVWDMAGWVLVKDPGNPRVFLSSLWTAVDDIYESVNSDDTLAGTACAARITRVSRPSVDTFVEMGGMDFGVVEFNVQAEEF</sequence>
<name>A0A6M3IUP8_9ZZZZ</name>
<evidence type="ECO:0000313" key="2">
    <source>
        <dbReference type="EMBL" id="QJA82554.1"/>
    </source>
</evidence>
<reference evidence="1" key="1">
    <citation type="submission" date="2020-03" db="EMBL/GenBank/DDBJ databases">
        <title>The deep terrestrial virosphere.</title>
        <authorList>
            <person name="Holmfeldt K."/>
            <person name="Nilsson E."/>
            <person name="Simone D."/>
            <person name="Lopez-Fernandez M."/>
            <person name="Wu X."/>
            <person name="de Brujin I."/>
            <person name="Lundin D."/>
            <person name="Andersson A."/>
            <person name="Bertilsson S."/>
            <person name="Dopson M."/>
        </authorList>
    </citation>
    <scope>NUCLEOTIDE SEQUENCE</scope>
    <source>
        <strain evidence="2">MM415A00400</strain>
        <strain evidence="1">MM415B01011</strain>
    </source>
</reference>
<protein>
    <submittedName>
        <fullName evidence="1">Uncharacterized protein</fullName>
    </submittedName>
</protein>